<dbReference type="InterPro" id="IPR052559">
    <property type="entry name" value="V-haloperoxidase"/>
</dbReference>
<dbReference type="PROSITE" id="PS51318">
    <property type="entry name" value="TAT"/>
    <property type="match status" value="1"/>
</dbReference>
<sequence>MNSPKTRAALVASTALLVASGAAPSVAAAPAPAPAHGRTSVALAWYDTTADTIATAGSSLPPVTNSRTWAVSWIAAARALQHVPSGVDRRDYQDAALAAAVHRALVELVPTRAPELDAALQQTLDQIPDGPAETLGATAGERQALEVLHDREGDGLDAASVNAPFTVPPAAPGVWQPTPPAFAPAIQNGSRFARPFLLKSASQFRLPAPPAPTSKRYQTDLKEVRDFGELNSTVRTARQTDTANFWFDSSLTLWTKPIRVALAATSHQPLLKQAELVALTNATLVDTQIATSDSKYTYPLWRPVTAIGTGVGEIPADPSWTPLHTTPAHPDYPSGHNTYAGATETVLTALAGRRTAPFTLTSATASGVVRTYTAWHQLTLENMDARVWLGIHTRLADEAGVKLGTDVARYGLNHAQSLFQEH</sequence>
<feature type="signal peptide" evidence="1">
    <location>
        <begin position="1"/>
        <end position="27"/>
    </location>
</feature>
<reference evidence="2 3" key="1">
    <citation type="journal article" date="2018" name="Front. Microbiol.">
        <title>Genome Sequencing of Streptomyces atratus SCSIOZH16 and Activation Production of Nocardamine via Metabolic Engineering.</title>
        <authorList>
            <person name="Li Y."/>
            <person name="Zhang C."/>
            <person name="Liu C."/>
            <person name="Ju J."/>
            <person name="Ma J."/>
        </authorList>
    </citation>
    <scope>NUCLEOTIDE SEQUENCE [LARGE SCALE GENOMIC DNA]</scope>
    <source>
        <strain evidence="2 3">SCSIO_ZH16</strain>
    </source>
</reference>
<dbReference type="CDD" id="cd03398">
    <property type="entry name" value="PAP2_haloperoxidase"/>
    <property type="match status" value="1"/>
</dbReference>
<name>A0A2Z5JL39_STRAR</name>
<dbReference type="InterPro" id="IPR036938">
    <property type="entry name" value="PAP2/HPO_sf"/>
</dbReference>
<dbReference type="EMBL" id="CP027306">
    <property type="protein sequence ID" value="AXE80924.1"/>
    <property type="molecule type" value="Genomic_DNA"/>
</dbReference>
<dbReference type="Gene3D" id="1.10.606.20">
    <property type="match status" value="1"/>
</dbReference>
<dbReference type="PANTHER" id="PTHR34599:SF1">
    <property type="entry name" value="PHOSPHATIDIC ACID PHOSPHATASE TYPE 2_HALOPEROXIDASE DOMAIN-CONTAINING PROTEIN"/>
    <property type="match status" value="1"/>
</dbReference>
<evidence type="ECO:0000256" key="1">
    <source>
        <dbReference type="SAM" id="SignalP"/>
    </source>
</evidence>
<dbReference type="AlphaFoldDB" id="A0A2Z5JL39"/>
<evidence type="ECO:0000313" key="2">
    <source>
        <dbReference type="EMBL" id="AXE80924.1"/>
    </source>
</evidence>
<dbReference type="SUPFAM" id="SSF48317">
    <property type="entry name" value="Acid phosphatase/Vanadium-dependent haloperoxidase"/>
    <property type="match status" value="1"/>
</dbReference>
<evidence type="ECO:0000313" key="3">
    <source>
        <dbReference type="Proteomes" id="UP000252698"/>
    </source>
</evidence>
<accession>A0A2Z5JL39</accession>
<feature type="chain" id="PRO_5038938975" evidence="1">
    <location>
        <begin position="28"/>
        <end position="422"/>
    </location>
</feature>
<dbReference type="InterPro" id="IPR006311">
    <property type="entry name" value="TAT_signal"/>
</dbReference>
<gene>
    <name evidence="2" type="ORF">C5746_32660</name>
</gene>
<dbReference type="GeneID" id="95523120"/>
<proteinExistence type="predicted"/>
<dbReference type="Proteomes" id="UP000252698">
    <property type="component" value="Chromosome"/>
</dbReference>
<dbReference type="KEGG" id="sata:C5746_32660"/>
<organism evidence="2 3">
    <name type="scientific">Streptomyces atratus</name>
    <dbReference type="NCBI Taxonomy" id="1893"/>
    <lineage>
        <taxon>Bacteria</taxon>
        <taxon>Bacillati</taxon>
        <taxon>Actinomycetota</taxon>
        <taxon>Actinomycetes</taxon>
        <taxon>Kitasatosporales</taxon>
        <taxon>Streptomycetaceae</taxon>
        <taxon>Streptomyces</taxon>
    </lineage>
</organism>
<dbReference type="RefSeq" id="WP_114247338.1">
    <property type="nucleotide sequence ID" value="NZ_CP027306.1"/>
</dbReference>
<keyword evidence="1" id="KW-0732">Signal</keyword>
<dbReference type="PANTHER" id="PTHR34599">
    <property type="entry name" value="PEROXIDASE-RELATED"/>
    <property type="match status" value="1"/>
</dbReference>
<protein>
    <submittedName>
        <fullName evidence="2">Phosphoesterase PA-phosphatase</fullName>
    </submittedName>
</protein>